<dbReference type="Pfam" id="PF00172">
    <property type="entry name" value="Zn_clus"/>
    <property type="match status" value="1"/>
</dbReference>
<dbReference type="SMART" id="SM00066">
    <property type="entry name" value="GAL4"/>
    <property type="match status" value="1"/>
</dbReference>
<dbReference type="SUPFAM" id="SSF57701">
    <property type="entry name" value="Zn2/Cys6 DNA-binding domain"/>
    <property type="match status" value="1"/>
</dbReference>
<dbReference type="InterPro" id="IPR050675">
    <property type="entry name" value="OAF3"/>
</dbReference>
<dbReference type="GO" id="GO:0008270">
    <property type="term" value="F:zinc ion binding"/>
    <property type="evidence" value="ECO:0007669"/>
    <property type="project" value="InterPro"/>
</dbReference>
<dbReference type="PANTHER" id="PTHR31069">
    <property type="entry name" value="OLEATE-ACTIVATED TRANSCRIPTION FACTOR 1-RELATED"/>
    <property type="match status" value="1"/>
</dbReference>
<feature type="compositionally biased region" description="Low complexity" evidence="6">
    <location>
        <begin position="866"/>
        <end position="882"/>
    </location>
</feature>
<dbReference type="EMBL" id="KV454014">
    <property type="protein sequence ID" value="ODV95415.1"/>
    <property type="molecule type" value="Genomic_DNA"/>
</dbReference>
<keyword evidence="4" id="KW-0804">Transcription</keyword>
<dbReference type="PROSITE" id="PS50048">
    <property type="entry name" value="ZN2_CY6_FUNGAL_2"/>
    <property type="match status" value="1"/>
</dbReference>
<dbReference type="SMART" id="SM00906">
    <property type="entry name" value="Fungal_trans"/>
    <property type="match status" value="1"/>
</dbReference>
<feature type="region of interest" description="Disordered" evidence="6">
    <location>
        <begin position="845"/>
        <end position="890"/>
    </location>
</feature>
<dbReference type="PROSITE" id="PS00463">
    <property type="entry name" value="ZN2_CY6_FUNGAL_1"/>
    <property type="match status" value="1"/>
</dbReference>
<dbReference type="Gene3D" id="4.10.240.10">
    <property type="entry name" value="Zn(2)-C6 fungal-type DNA-binding domain"/>
    <property type="match status" value="1"/>
</dbReference>
<gene>
    <name evidence="8" type="ORF">PACTADRAFT_50140</name>
</gene>
<dbReference type="Pfam" id="PF04082">
    <property type="entry name" value="Fungal_trans"/>
    <property type="match status" value="1"/>
</dbReference>
<evidence type="ECO:0000256" key="1">
    <source>
        <dbReference type="ARBA" id="ARBA00022723"/>
    </source>
</evidence>
<evidence type="ECO:0000256" key="5">
    <source>
        <dbReference type="ARBA" id="ARBA00023242"/>
    </source>
</evidence>
<dbReference type="Proteomes" id="UP000094236">
    <property type="component" value="Unassembled WGS sequence"/>
</dbReference>
<keyword evidence="1" id="KW-0479">Metal-binding</keyword>
<feature type="compositionally biased region" description="Low complexity" evidence="6">
    <location>
        <begin position="845"/>
        <end position="859"/>
    </location>
</feature>
<sequence>MGEVETSKRKRLRVPVSCQTCRKKKIKCDKLRPSCGGCIKSHCQCQYEERTWSSGTSIHGNVLNFGTALSFDSNPKIRKMETNNSSNSGNIINNQKDNSNSQLPNFFGPPLASFKNPHVLDGQQQTPQLSNFVKADIKGNTNGFNKELLAYNNNKSLATDQDSKDISSMNEQLQFFKDKVRQIETSIALHDLSRSTAANDASEDRASLMAKIDLKPDDTIDFFGGYNSLQVNESRIFTHGALSWITLVKKDTYIKVSWMKALVTNKNSLMLQKDDEVDDKDDKDADDEMNSSLANAQNKGEKIHPRNHLGFSTVFIPDSEQGTIEMIKKCLPSEKAIWLYVDRFFEYIHPLMPYLDYKCFTNQLIKIIGPKVLKDSKVENIGIRKRLDFALMGILLLVLRFSYLTLLSNTGKDYKTNDEKISYLLSQPVSIDASTAAQFCLNQFRLLRKSNLLIFQCALYMRLYHRYAPEDGDGSDGDSQIYNGMLLQMAVSIGLHRDPSNFPLIARNRRACNLRRKIWYGLLLFDRYQSFVLGNPSYTKIESYDTQMPAFDPNNINAINANIEKLIIDDFKTRFQITDIINDINSLVFDLKVKPKVSELVISLVKLEGQLSKKFGDFSNILHSLPKETLNEKIIKVSSMAQYWEAKSYLQAIYHHLFMKYEAQNDTQLSNFYLEKAVENSNEIYQSFPKILTRFNEYVGLGFDLFLTCSLLLSTHRILQLQFSLFTRYQHLRTYYISKEIYDSNLNSTLTQFCSIISKKLRNYLNELNKITPNYYYAWKMLKAQTAIYSILENDSNLNMFEVNPSDGKIIIKGDYKKVIKFVPQTNIFADFTMEQLISTFPFSAPASSSKSNVVQKKVTPTGGTSDSLSPSLSHNSSGSASVTGKENSLSAQHPSVDLIWVEMMNNKNLLNGGDINDNINISDTMNNGINNKGNLSEILDYIETAPTAGRLPDNNNNNSNDNNAAKVVQIQQLLNDDSSPTTYTVDSLNPSNSQVIHRNNSTADINNIFDDFDQLFNDASYFSY</sequence>
<reference evidence="9" key="1">
    <citation type="submission" date="2016-05" db="EMBL/GenBank/DDBJ databases">
        <title>Comparative genomics of biotechnologically important yeasts.</title>
        <authorList>
            <consortium name="DOE Joint Genome Institute"/>
            <person name="Riley R."/>
            <person name="Haridas S."/>
            <person name="Wolfe K.H."/>
            <person name="Lopes M.R."/>
            <person name="Hittinger C.T."/>
            <person name="Goker M."/>
            <person name="Salamov A."/>
            <person name="Wisecaver J."/>
            <person name="Long T.M."/>
            <person name="Aerts A.L."/>
            <person name="Barry K."/>
            <person name="Choi C."/>
            <person name="Clum A."/>
            <person name="Coughlan A.Y."/>
            <person name="Deshpande S."/>
            <person name="Douglass A.P."/>
            <person name="Hanson S.J."/>
            <person name="Klenk H.-P."/>
            <person name="Labutti K."/>
            <person name="Lapidus A."/>
            <person name="Lindquist E."/>
            <person name="Lipzen A."/>
            <person name="Meier-Kolthoff J.P."/>
            <person name="Ohm R.A."/>
            <person name="Otillar R.P."/>
            <person name="Pangilinan J."/>
            <person name="Peng Y."/>
            <person name="Rokas A."/>
            <person name="Rosa C.A."/>
            <person name="Scheuner C."/>
            <person name="Sibirny A.A."/>
            <person name="Slot J.C."/>
            <person name="Stielow J.B."/>
            <person name="Sun H."/>
            <person name="Kurtzman C.P."/>
            <person name="Blackwell M."/>
            <person name="Grigoriev I.V."/>
            <person name="Jeffries T.W."/>
        </authorList>
    </citation>
    <scope>NUCLEOTIDE SEQUENCE [LARGE SCALE GENOMIC DNA]</scope>
    <source>
        <strain evidence="9">NRRL Y-2460</strain>
    </source>
</reference>
<evidence type="ECO:0000313" key="8">
    <source>
        <dbReference type="EMBL" id="ODV95415.1"/>
    </source>
</evidence>
<dbReference type="InterPro" id="IPR036864">
    <property type="entry name" value="Zn2-C6_fun-type_DNA-bd_sf"/>
</dbReference>
<dbReference type="GO" id="GO:0000981">
    <property type="term" value="F:DNA-binding transcription factor activity, RNA polymerase II-specific"/>
    <property type="evidence" value="ECO:0007669"/>
    <property type="project" value="InterPro"/>
</dbReference>
<evidence type="ECO:0000256" key="6">
    <source>
        <dbReference type="SAM" id="MobiDB-lite"/>
    </source>
</evidence>
<dbReference type="AlphaFoldDB" id="A0A1E4TUG3"/>
<dbReference type="CDD" id="cd12148">
    <property type="entry name" value="fungal_TF_MHR"/>
    <property type="match status" value="1"/>
</dbReference>
<dbReference type="PANTHER" id="PTHR31069:SF12">
    <property type="entry name" value="TRANSCRIPTION FACTOR DOMAIN-CONTAINING PROTEIN"/>
    <property type="match status" value="1"/>
</dbReference>
<keyword evidence="3" id="KW-0238">DNA-binding</keyword>
<organism evidence="8 9">
    <name type="scientific">Pachysolen tannophilus NRRL Y-2460</name>
    <dbReference type="NCBI Taxonomy" id="669874"/>
    <lineage>
        <taxon>Eukaryota</taxon>
        <taxon>Fungi</taxon>
        <taxon>Dikarya</taxon>
        <taxon>Ascomycota</taxon>
        <taxon>Saccharomycotina</taxon>
        <taxon>Pichiomycetes</taxon>
        <taxon>Pachysolenaceae</taxon>
        <taxon>Pachysolen</taxon>
    </lineage>
</organism>
<dbReference type="CDD" id="cd00067">
    <property type="entry name" value="GAL4"/>
    <property type="match status" value="1"/>
</dbReference>
<dbReference type="GO" id="GO:0000978">
    <property type="term" value="F:RNA polymerase II cis-regulatory region sequence-specific DNA binding"/>
    <property type="evidence" value="ECO:0007669"/>
    <property type="project" value="TreeGrafter"/>
</dbReference>
<keyword evidence="2" id="KW-0805">Transcription regulation</keyword>
<proteinExistence type="predicted"/>
<protein>
    <recommendedName>
        <fullName evidence="7">Zn(2)-C6 fungal-type domain-containing protein</fullName>
    </recommendedName>
</protein>
<evidence type="ECO:0000313" key="9">
    <source>
        <dbReference type="Proteomes" id="UP000094236"/>
    </source>
</evidence>
<name>A0A1E4TUG3_PACTA</name>
<dbReference type="GO" id="GO:0006351">
    <property type="term" value="P:DNA-templated transcription"/>
    <property type="evidence" value="ECO:0007669"/>
    <property type="project" value="InterPro"/>
</dbReference>
<evidence type="ECO:0000259" key="7">
    <source>
        <dbReference type="PROSITE" id="PS50048"/>
    </source>
</evidence>
<evidence type="ECO:0000256" key="2">
    <source>
        <dbReference type="ARBA" id="ARBA00023015"/>
    </source>
</evidence>
<evidence type="ECO:0000256" key="4">
    <source>
        <dbReference type="ARBA" id="ARBA00023163"/>
    </source>
</evidence>
<accession>A0A1E4TUG3</accession>
<keyword evidence="9" id="KW-1185">Reference proteome</keyword>
<keyword evidence="5" id="KW-0539">Nucleus</keyword>
<dbReference type="STRING" id="669874.A0A1E4TUG3"/>
<evidence type="ECO:0000256" key="3">
    <source>
        <dbReference type="ARBA" id="ARBA00023125"/>
    </source>
</evidence>
<dbReference type="GO" id="GO:0005634">
    <property type="term" value="C:nucleus"/>
    <property type="evidence" value="ECO:0007669"/>
    <property type="project" value="TreeGrafter"/>
</dbReference>
<dbReference type="GO" id="GO:0045944">
    <property type="term" value="P:positive regulation of transcription by RNA polymerase II"/>
    <property type="evidence" value="ECO:0007669"/>
    <property type="project" value="TreeGrafter"/>
</dbReference>
<dbReference type="InterPro" id="IPR007219">
    <property type="entry name" value="XnlR_reg_dom"/>
</dbReference>
<feature type="domain" description="Zn(2)-C6 fungal-type" evidence="7">
    <location>
        <begin position="17"/>
        <end position="47"/>
    </location>
</feature>
<dbReference type="InterPro" id="IPR001138">
    <property type="entry name" value="Zn2Cys6_DnaBD"/>
</dbReference>
<dbReference type="OrthoDB" id="2943660at2759"/>